<protein>
    <recommendedName>
        <fullName evidence="3">Lipoprotein</fullName>
    </recommendedName>
</protein>
<reference evidence="1 2" key="1">
    <citation type="submission" date="2019-07" db="EMBL/GenBank/DDBJ databases">
        <title>Genomic Encyclopedia of Archaeal and Bacterial Type Strains, Phase II (KMG-II): from individual species to whole genera.</title>
        <authorList>
            <person name="Goeker M."/>
        </authorList>
    </citation>
    <scope>NUCLEOTIDE SEQUENCE [LARGE SCALE GENOMIC DNA]</scope>
    <source>
        <strain evidence="1 2">DSM 17527</strain>
    </source>
</reference>
<gene>
    <name evidence="1" type="ORF">BD809_107187</name>
</gene>
<dbReference type="RefSeq" id="WP_148783171.1">
    <property type="nucleotide sequence ID" value="NZ_VNHU01000007.1"/>
</dbReference>
<dbReference type="PROSITE" id="PS51257">
    <property type="entry name" value="PROKAR_LIPOPROTEIN"/>
    <property type="match status" value="1"/>
</dbReference>
<dbReference type="EMBL" id="VNHU01000007">
    <property type="protein sequence ID" value="TYP72302.1"/>
    <property type="molecule type" value="Genomic_DNA"/>
</dbReference>
<dbReference type="OrthoDB" id="798271at2"/>
<comment type="caution">
    <text evidence="1">The sequence shown here is derived from an EMBL/GenBank/DDBJ whole genome shotgun (WGS) entry which is preliminary data.</text>
</comment>
<dbReference type="AlphaFoldDB" id="A0A5S5C1G7"/>
<dbReference type="Proteomes" id="UP000324376">
    <property type="component" value="Unassembled WGS sequence"/>
</dbReference>
<sequence>MKEKLFCIIITILLTGCATGYKNIKPSKLSYVAEESHETGIKIFYKPDVLIKKYAKKERKKDVNVLAVKMINSSEEVLVLNDNLKITDITGNNLQLLDNNEIYKPLKQNVATYLLYLLLTPLKFYTSSTNQYGQTQQDSSFPLGLILGPGITATNMIIASSANKQFKNDINTLNLKNKTIKPGDTLHGIIGIKKYQYGSLKLKIN</sequence>
<accession>A0A5S5C1G7</accession>
<name>A0A5S5C1G7_9FLAO</name>
<keyword evidence="2" id="KW-1185">Reference proteome</keyword>
<organism evidence="1 2">
    <name type="scientific">Aquimarina intermedia</name>
    <dbReference type="NCBI Taxonomy" id="350814"/>
    <lineage>
        <taxon>Bacteria</taxon>
        <taxon>Pseudomonadati</taxon>
        <taxon>Bacteroidota</taxon>
        <taxon>Flavobacteriia</taxon>
        <taxon>Flavobacteriales</taxon>
        <taxon>Flavobacteriaceae</taxon>
        <taxon>Aquimarina</taxon>
    </lineage>
</organism>
<evidence type="ECO:0000313" key="1">
    <source>
        <dbReference type="EMBL" id="TYP72302.1"/>
    </source>
</evidence>
<proteinExistence type="predicted"/>
<evidence type="ECO:0008006" key="3">
    <source>
        <dbReference type="Google" id="ProtNLM"/>
    </source>
</evidence>
<evidence type="ECO:0000313" key="2">
    <source>
        <dbReference type="Proteomes" id="UP000324376"/>
    </source>
</evidence>